<organism evidence="2 3">
    <name type="scientific">Biomphalaria pfeifferi</name>
    <name type="common">Bloodfluke planorb</name>
    <name type="synonym">Freshwater snail</name>
    <dbReference type="NCBI Taxonomy" id="112525"/>
    <lineage>
        <taxon>Eukaryota</taxon>
        <taxon>Metazoa</taxon>
        <taxon>Spiralia</taxon>
        <taxon>Lophotrochozoa</taxon>
        <taxon>Mollusca</taxon>
        <taxon>Gastropoda</taxon>
        <taxon>Heterobranchia</taxon>
        <taxon>Euthyneura</taxon>
        <taxon>Panpulmonata</taxon>
        <taxon>Hygrophila</taxon>
        <taxon>Lymnaeoidea</taxon>
        <taxon>Planorbidae</taxon>
        <taxon>Biomphalaria</taxon>
    </lineage>
</organism>
<dbReference type="EMBL" id="JASAOG010000177">
    <property type="protein sequence ID" value="KAK0045650.1"/>
    <property type="molecule type" value="Genomic_DNA"/>
</dbReference>
<name>A0AAD8EZF2_BIOPF</name>
<reference evidence="2" key="1">
    <citation type="journal article" date="2023" name="PLoS Negl. Trop. Dis.">
        <title>A genome sequence for Biomphalaria pfeifferi, the major vector snail for the human-infecting parasite Schistosoma mansoni.</title>
        <authorList>
            <person name="Bu L."/>
            <person name="Lu L."/>
            <person name="Laidemitt M.R."/>
            <person name="Zhang S.M."/>
            <person name="Mutuku M."/>
            <person name="Mkoji G."/>
            <person name="Steinauer M."/>
            <person name="Loker E.S."/>
        </authorList>
    </citation>
    <scope>NUCLEOTIDE SEQUENCE</scope>
    <source>
        <strain evidence="2">KasaAsao</strain>
    </source>
</reference>
<feature type="transmembrane region" description="Helical" evidence="1">
    <location>
        <begin position="9"/>
        <end position="27"/>
    </location>
</feature>
<keyword evidence="1" id="KW-1133">Transmembrane helix</keyword>
<keyword evidence="1" id="KW-0472">Membrane</keyword>
<keyword evidence="1" id="KW-0812">Transmembrane</keyword>
<protein>
    <submittedName>
        <fullName evidence="2">Protein HtrL</fullName>
    </submittedName>
</protein>
<comment type="caution">
    <text evidence="2">The sequence shown here is derived from an EMBL/GenBank/DDBJ whole genome shotgun (WGS) entry which is preliminary data.</text>
</comment>
<accession>A0AAD8EZF2</accession>
<dbReference type="Proteomes" id="UP001233172">
    <property type="component" value="Unassembled WGS sequence"/>
</dbReference>
<sequence length="344" mass="40045">MFVYRKKHIGGAVSILFILLYVIYIKYSKSVFSDVVKRFNGGQPQTLEPKPYEVTIVTLYVPLGKFQKGGAGNFFDNDRYRKWMQTFGWLSNKLVAFLTDDDTYNYFKQIRSHLPPERTVLIRVNRSELGSFKDYDRVNQIYSKPDYPKHHPNTVNANYSLTMNAKYDVLQMAMDLGHVNTRYIAWLDIGFFRTLLQENFRPKNDTFTLGVPFNFDDKKVAFSEVGGRDFHKNLSPWDYIKNNYVWVAGGYVLAEQSVIRKFIRAYKRSFQALLKDNMASTDQQVIGSMYSPQMIKDQEVEIQTYRCSDGQFGLHGSDIQYFCLAYVCKEAAELRRANTTLQLT</sequence>
<keyword evidence="3" id="KW-1185">Reference proteome</keyword>
<proteinExistence type="predicted"/>
<evidence type="ECO:0000256" key="1">
    <source>
        <dbReference type="SAM" id="Phobius"/>
    </source>
</evidence>
<gene>
    <name evidence="2" type="ORF">Bpfe_024902</name>
</gene>
<reference evidence="2" key="2">
    <citation type="submission" date="2023-04" db="EMBL/GenBank/DDBJ databases">
        <authorList>
            <person name="Bu L."/>
            <person name="Lu L."/>
            <person name="Laidemitt M.R."/>
            <person name="Zhang S.M."/>
            <person name="Mutuku M."/>
            <person name="Mkoji G."/>
            <person name="Steinauer M."/>
            <person name="Loker E.S."/>
        </authorList>
    </citation>
    <scope>NUCLEOTIDE SEQUENCE</scope>
    <source>
        <strain evidence="2">KasaAsao</strain>
        <tissue evidence="2">Whole Snail</tissue>
    </source>
</reference>
<dbReference type="InterPro" id="IPR011735">
    <property type="entry name" value="WlaTC/HtrL_glycosyltransf"/>
</dbReference>
<dbReference type="AlphaFoldDB" id="A0AAD8EZF2"/>
<evidence type="ECO:0000313" key="2">
    <source>
        <dbReference type="EMBL" id="KAK0045650.1"/>
    </source>
</evidence>
<dbReference type="Pfam" id="PF09612">
    <property type="entry name" value="HtrL_YibB"/>
    <property type="match status" value="1"/>
</dbReference>
<evidence type="ECO:0000313" key="3">
    <source>
        <dbReference type="Proteomes" id="UP001233172"/>
    </source>
</evidence>